<organism evidence="1 2">
    <name type="scientific">Candidatus Termititenax persephonae</name>
    <dbReference type="NCBI Taxonomy" id="2218525"/>
    <lineage>
        <taxon>Bacteria</taxon>
        <taxon>Bacillati</taxon>
        <taxon>Candidatus Margulisiibacteriota</taxon>
        <taxon>Candidatus Termititenacia</taxon>
        <taxon>Candidatus Termititenacales</taxon>
        <taxon>Candidatus Termititenacaceae</taxon>
        <taxon>Candidatus Termititenax</taxon>
    </lineage>
</organism>
<reference evidence="1 2" key="1">
    <citation type="journal article" date="2019" name="ISME J.">
        <title>Genome analyses of uncultured TG2/ZB3 bacteria in 'Margulisbacteria' specifically attached to ectosymbiotic spirochetes of protists in the termite gut.</title>
        <authorList>
            <person name="Utami Y.D."/>
            <person name="Kuwahara H."/>
            <person name="Igai K."/>
            <person name="Murakami T."/>
            <person name="Sugaya K."/>
            <person name="Morikawa T."/>
            <person name="Nagura Y."/>
            <person name="Yuki M."/>
            <person name="Deevong P."/>
            <person name="Inoue T."/>
            <person name="Kihara K."/>
            <person name="Lo N."/>
            <person name="Yamada A."/>
            <person name="Ohkuma M."/>
            <person name="Hongoh Y."/>
        </authorList>
    </citation>
    <scope>NUCLEOTIDE SEQUENCE [LARGE SCALE GENOMIC DNA]</scope>
    <source>
        <strain evidence="1">NkOx7-02</strain>
    </source>
</reference>
<accession>A0A388TGS4</accession>
<evidence type="ECO:0000313" key="2">
    <source>
        <dbReference type="Proteomes" id="UP000275925"/>
    </source>
</evidence>
<proteinExistence type="predicted"/>
<name>A0A388TGS4_9BACT</name>
<dbReference type="AlphaFoldDB" id="A0A388TGS4"/>
<protein>
    <submittedName>
        <fullName evidence="1">Uncharacterized protein</fullName>
    </submittedName>
</protein>
<keyword evidence="2" id="KW-1185">Reference proteome</keyword>
<evidence type="ECO:0000313" key="1">
    <source>
        <dbReference type="EMBL" id="GBR76079.1"/>
    </source>
</evidence>
<dbReference type="EMBL" id="BGZO01000015">
    <property type="protein sequence ID" value="GBR76079.1"/>
    <property type="molecule type" value="Genomic_DNA"/>
</dbReference>
<dbReference type="Proteomes" id="UP000275925">
    <property type="component" value="Unassembled WGS sequence"/>
</dbReference>
<gene>
    <name evidence="1" type="ORF">NO2_0687</name>
</gene>
<comment type="caution">
    <text evidence="1">The sequence shown here is derived from an EMBL/GenBank/DDBJ whole genome shotgun (WGS) entry which is preliminary data.</text>
</comment>
<sequence length="166" mass="18120">MATTPSAQHAQIDNTLRDFRNGLPGAAETLTALVAADGRYIAGRLVSGLLQAIYYQQNPLVHRDIMRLAKLDADEDRRFLLFEEACVFPTVLREALGRTAALPADTRQTLAAAADGALAALSREELGNVWLSADTPDWLGARAESFYKNFPIGSSRRHGRHGQGLF</sequence>